<dbReference type="AlphaFoldDB" id="A0AAV4C2W7"/>
<evidence type="ECO:0000313" key="1">
    <source>
        <dbReference type="EMBL" id="GFO25717.1"/>
    </source>
</evidence>
<gene>
    <name evidence="1" type="ORF">PoB_005222200</name>
</gene>
<proteinExistence type="predicted"/>
<comment type="caution">
    <text evidence="1">The sequence shown here is derived from an EMBL/GenBank/DDBJ whole genome shotgun (WGS) entry which is preliminary data.</text>
</comment>
<protein>
    <submittedName>
        <fullName evidence="1">Uncharacterized protein</fullName>
    </submittedName>
</protein>
<name>A0AAV4C2W7_9GAST</name>
<reference evidence="1 2" key="1">
    <citation type="journal article" date="2021" name="Elife">
        <title>Chloroplast acquisition without the gene transfer in kleptoplastic sea slugs, Plakobranchus ocellatus.</title>
        <authorList>
            <person name="Maeda T."/>
            <person name="Takahashi S."/>
            <person name="Yoshida T."/>
            <person name="Shimamura S."/>
            <person name="Takaki Y."/>
            <person name="Nagai Y."/>
            <person name="Toyoda A."/>
            <person name="Suzuki Y."/>
            <person name="Arimoto A."/>
            <person name="Ishii H."/>
            <person name="Satoh N."/>
            <person name="Nishiyama T."/>
            <person name="Hasebe M."/>
            <person name="Maruyama T."/>
            <person name="Minagawa J."/>
            <person name="Obokata J."/>
            <person name="Shigenobu S."/>
        </authorList>
    </citation>
    <scope>NUCLEOTIDE SEQUENCE [LARGE SCALE GENOMIC DNA]</scope>
</reference>
<evidence type="ECO:0000313" key="2">
    <source>
        <dbReference type="Proteomes" id="UP000735302"/>
    </source>
</evidence>
<keyword evidence="2" id="KW-1185">Reference proteome</keyword>
<dbReference type="Proteomes" id="UP000735302">
    <property type="component" value="Unassembled WGS sequence"/>
</dbReference>
<sequence>MNGVTFGPFPKPKTQLENAENGSGCVIILTRTSASTRLEVIIMFAQKISVALLVIYRSGNVTVRAGGGGIHAGNHLELTKQGWPRSSVWRANYARYEDDKMYVKLNNNFQPTSYLGETICSKC</sequence>
<organism evidence="1 2">
    <name type="scientific">Plakobranchus ocellatus</name>
    <dbReference type="NCBI Taxonomy" id="259542"/>
    <lineage>
        <taxon>Eukaryota</taxon>
        <taxon>Metazoa</taxon>
        <taxon>Spiralia</taxon>
        <taxon>Lophotrochozoa</taxon>
        <taxon>Mollusca</taxon>
        <taxon>Gastropoda</taxon>
        <taxon>Heterobranchia</taxon>
        <taxon>Euthyneura</taxon>
        <taxon>Panpulmonata</taxon>
        <taxon>Sacoglossa</taxon>
        <taxon>Placobranchoidea</taxon>
        <taxon>Plakobranchidae</taxon>
        <taxon>Plakobranchus</taxon>
    </lineage>
</organism>
<accession>A0AAV4C2W7</accession>
<dbReference type="EMBL" id="BLXT01005772">
    <property type="protein sequence ID" value="GFO25717.1"/>
    <property type="molecule type" value="Genomic_DNA"/>
</dbReference>